<organism evidence="1">
    <name type="scientific">Ditylum brightwellii</name>
    <dbReference type="NCBI Taxonomy" id="49249"/>
    <lineage>
        <taxon>Eukaryota</taxon>
        <taxon>Sar</taxon>
        <taxon>Stramenopiles</taxon>
        <taxon>Ochrophyta</taxon>
        <taxon>Bacillariophyta</taxon>
        <taxon>Mediophyceae</taxon>
        <taxon>Lithodesmiophycidae</taxon>
        <taxon>Lithodesmiales</taxon>
        <taxon>Lithodesmiaceae</taxon>
        <taxon>Ditylum</taxon>
    </lineage>
</organism>
<evidence type="ECO:0000313" key="1">
    <source>
        <dbReference type="EMBL" id="CAE4663025.1"/>
    </source>
</evidence>
<proteinExistence type="predicted"/>
<dbReference type="EMBL" id="HBNS01058128">
    <property type="protein sequence ID" value="CAE4663025.1"/>
    <property type="molecule type" value="Transcribed_RNA"/>
</dbReference>
<accession>A0A7S4T213</accession>
<gene>
    <name evidence="1" type="ORF">DBRI00130_LOCUS41811</name>
</gene>
<dbReference type="AlphaFoldDB" id="A0A7S4T213"/>
<protein>
    <submittedName>
        <fullName evidence="1">Uncharacterized protein</fullName>
    </submittedName>
</protein>
<reference evidence="1" key="1">
    <citation type="submission" date="2021-01" db="EMBL/GenBank/DDBJ databases">
        <authorList>
            <person name="Corre E."/>
            <person name="Pelletier E."/>
            <person name="Niang G."/>
            <person name="Scheremetjew M."/>
            <person name="Finn R."/>
            <person name="Kale V."/>
            <person name="Holt S."/>
            <person name="Cochrane G."/>
            <person name="Meng A."/>
            <person name="Brown T."/>
            <person name="Cohen L."/>
        </authorList>
    </citation>
    <scope>NUCLEOTIDE SEQUENCE</scope>
    <source>
        <strain evidence="1">GSO104</strain>
    </source>
</reference>
<name>A0A7S4T213_9STRA</name>
<sequence>MHRTKGGKAKEIPTCVFHSSLTFEKERRKHKEFKVQDNHDGGLLCQKCRRYTCNVCMKKLVSLLNKELQHIYKPLLRETLFKDMIKYLNKYDKGKEKTGIRLI</sequence>